<evidence type="ECO:0000313" key="13">
    <source>
        <dbReference type="Proteomes" id="UP000694385"/>
    </source>
</evidence>
<dbReference type="InterPro" id="IPR036575">
    <property type="entry name" value="TFIIS_cen_dom_sf"/>
</dbReference>
<dbReference type="GeneTree" id="ENSGT00940000162194"/>
<evidence type="ECO:0000256" key="3">
    <source>
        <dbReference type="ARBA" id="ARBA00022454"/>
    </source>
</evidence>
<dbReference type="AlphaFoldDB" id="A0A8C5LHU1"/>
<dbReference type="PROSITE" id="PS51321">
    <property type="entry name" value="TFIIS_CENTRAL"/>
    <property type="match status" value="1"/>
</dbReference>
<dbReference type="SMART" id="SM00510">
    <property type="entry name" value="TFS2M"/>
    <property type="match status" value="1"/>
</dbReference>
<feature type="compositionally biased region" description="Polar residues" evidence="10">
    <location>
        <begin position="425"/>
        <end position="438"/>
    </location>
</feature>
<dbReference type="GO" id="GO:0030154">
    <property type="term" value="P:cell differentiation"/>
    <property type="evidence" value="ECO:0007669"/>
    <property type="project" value="UniProtKB-KW"/>
</dbReference>
<feature type="domain" description="TFIIS central" evidence="11">
    <location>
        <begin position="1"/>
        <end position="113"/>
    </location>
</feature>
<gene>
    <name evidence="12" type="primary">Spocd1</name>
</gene>
<dbReference type="OMA" id="QGDVTPH"/>
<keyword evidence="7" id="KW-0539">Nucleus</keyword>
<feature type="region of interest" description="Disordered" evidence="10">
    <location>
        <begin position="198"/>
        <end position="231"/>
    </location>
</feature>
<evidence type="ECO:0000256" key="4">
    <source>
        <dbReference type="ARBA" id="ARBA00022782"/>
    </source>
</evidence>
<evidence type="ECO:0000256" key="8">
    <source>
        <dbReference type="ARBA" id="ARBA00059288"/>
    </source>
</evidence>
<keyword evidence="4" id="KW-0221">Differentiation</keyword>
<dbReference type="Proteomes" id="UP000694385">
    <property type="component" value="Unassembled WGS sequence"/>
</dbReference>
<dbReference type="InterPro" id="IPR012921">
    <property type="entry name" value="SPOC_C"/>
</dbReference>
<comment type="function">
    <text evidence="8">Protein adapter that acts as an essential executor of PIWIL4-piRNA pathway directed transposon DNA methylation and silencing in the male embryonic germ cells. Recruited to young transposons, which are specifically marked with histone H3 trimethylated at both 'Lys-4' and 'Lys-9' (H3K4me3K9me3), via its association with SPIN1 chromatin reader, and associates with the de novo DNA methylation machinery and repressive chromatin remodeling complexes. Following this, PIWIL4 engages with nascent transposable element transcript to direct piRNA-directed DNA methylation. Not required for piRNA biosynthesis.</text>
</comment>
<evidence type="ECO:0000256" key="7">
    <source>
        <dbReference type="ARBA" id="ARBA00023242"/>
    </source>
</evidence>
<reference evidence="12" key="2">
    <citation type="submission" date="2025-09" db="UniProtKB">
        <authorList>
            <consortium name="Ensembl"/>
        </authorList>
    </citation>
    <scope>IDENTIFICATION</scope>
</reference>
<reference evidence="12" key="1">
    <citation type="submission" date="2025-08" db="UniProtKB">
        <authorList>
            <consortium name="Ensembl"/>
        </authorList>
    </citation>
    <scope>IDENTIFICATION</scope>
</reference>
<feature type="region of interest" description="Disordered" evidence="10">
    <location>
        <begin position="520"/>
        <end position="551"/>
    </location>
</feature>
<feature type="compositionally biased region" description="Low complexity" evidence="10">
    <location>
        <begin position="459"/>
        <end position="475"/>
    </location>
</feature>
<keyword evidence="3" id="KW-0158">Chromosome</keyword>
<organism evidence="12 13">
    <name type="scientific">Jaculus jaculus</name>
    <name type="common">Lesser Egyptian jerboa</name>
    <dbReference type="NCBI Taxonomy" id="51337"/>
    <lineage>
        <taxon>Eukaryota</taxon>
        <taxon>Metazoa</taxon>
        <taxon>Chordata</taxon>
        <taxon>Craniata</taxon>
        <taxon>Vertebrata</taxon>
        <taxon>Euteleostomi</taxon>
        <taxon>Mammalia</taxon>
        <taxon>Eutheria</taxon>
        <taxon>Euarchontoglires</taxon>
        <taxon>Glires</taxon>
        <taxon>Rodentia</taxon>
        <taxon>Myomorpha</taxon>
        <taxon>Dipodoidea</taxon>
        <taxon>Dipodidae</taxon>
        <taxon>Dipodinae</taxon>
        <taxon>Jaculus</taxon>
    </lineage>
</organism>
<dbReference type="Pfam" id="PF07500">
    <property type="entry name" value="TFIIS_M"/>
    <property type="match status" value="1"/>
</dbReference>
<proteinExistence type="predicted"/>
<name>A0A8C5LHU1_JACJA</name>
<dbReference type="GO" id="GO:0005634">
    <property type="term" value="C:nucleus"/>
    <property type="evidence" value="ECO:0007669"/>
    <property type="project" value="UniProtKB-SubCell"/>
</dbReference>
<evidence type="ECO:0000256" key="6">
    <source>
        <dbReference type="ARBA" id="ARBA00023158"/>
    </source>
</evidence>
<dbReference type="FunFam" id="1.10.472.30:FF:000004">
    <property type="entry name" value="SPOC domain containing 1"/>
    <property type="match status" value="1"/>
</dbReference>
<dbReference type="InterPro" id="IPR003618">
    <property type="entry name" value="TFIIS_cen_dom"/>
</dbReference>
<sequence length="551" mass="61634">MQEVLWRRLQELPDLLLREEEVENIAADIESALFHLTQDTNSRYKTKYRSLLFNLRDPRNLDLFLKVAHCDVTPHDLVRMSSIQLAPQELSRWRDQEERRGLEIIEQQQKEPQRLPISKMTHKGEVEILRDTDQMLTLEDLVEPMVSRDCSPWTLPSLPEDTTAQHQHHFLDPNCLICKDWQPSGELPRVYGATMHREDSVIQRTSSLPPVSTPEMPKAKNTPPKEPQDRLQMPAAPTNVLPSPPPPWEGSIEMFSIKRFRAKAQLISGHSCWLVQALPEVIRSAGCLPPNTVWDLLASLSPAGIKDVCVVRLCPHKSRDTQNCRLLYSYLNNKQRHCLAAVEHIGVVLLPLPAFQPLPSRLRSLGGPGLEASHSSLLLAVLLPKEGLPDTAMSNPLWGKVRKTVSFNSKVEMRCYQTEDRRGSPSPQVALQKSQAKDSLTPRGICAWQRLPRGRGKQDPGQGQQPSDSGSSQPQHSAVPVVPGFGHGQHFHRASCLHHGLLQHLNALVTMNHQLQASLWPQGQEPLPPPSAIPAPPPAAPHPADEASSEC</sequence>
<dbReference type="PANTHER" id="PTHR11477:SF18">
    <property type="entry name" value="SPOC DOMAIN-CONTAINING PROTEIN 1"/>
    <property type="match status" value="1"/>
</dbReference>
<dbReference type="SUPFAM" id="SSF46942">
    <property type="entry name" value="Elongation factor TFIIS domain 2"/>
    <property type="match status" value="1"/>
</dbReference>
<evidence type="ECO:0000256" key="2">
    <source>
        <dbReference type="ARBA" id="ARBA00004286"/>
    </source>
</evidence>
<dbReference type="GO" id="GO:0005694">
    <property type="term" value="C:chromosome"/>
    <property type="evidence" value="ECO:0007669"/>
    <property type="project" value="UniProtKB-SubCell"/>
</dbReference>
<feature type="compositionally biased region" description="Pro residues" evidence="10">
    <location>
        <begin position="526"/>
        <end position="541"/>
    </location>
</feature>
<accession>A0A8C5LHU1</accession>
<evidence type="ECO:0000313" key="12">
    <source>
        <dbReference type="Ensembl" id="ENSJJAP00000024304.1"/>
    </source>
</evidence>
<evidence type="ECO:0000256" key="1">
    <source>
        <dbReference type="ARBA" id="ARBA00004123"/>
    </source>
</evidence>
<dbReference type="GO" id="GO:0007283">
    <property type="term" value="P:spermatogenesis"/>
    <property type="evidence" value="ECO:0007669"/>
    <property type="project" value="UniProtKB-KW"/>
</dbReference>
<feature type="region of interest" description="Disordered" evidence="10">
    <location>
        <begin position="417"/>
        <end position="485"/>
    </location>
</feature>
<evidence type="ECO:0000256" key="5">
    <source>
        <dbReference type="ARBA" id="ARBA00022871"/>
    </source>
</evidence>
<keyword evidence="13" id="KW-1185">Reference proteome</keyword>
<evidence type="ECO:0000256" key="10">
    <source>
        <dbReference type="SAM" id="MobiDB-lite"/>
    </source>
</evidence>
<dbReference type="GO" id="GO:0031047">
    <property type="term" value="P:regulatory ncRNA-mediated gene silencing"/>
    <property type="evidence" value="ECO:0007669"/>
    <property type="project" value="UniProtKB-KW"/>
</dbReference>
<evidence type="ECO:0000256" key="9">
    <source>
        <dbReference type="ARBA" id="ARBA00071086"/>
    </source>
</evidence>
<protein>
    <recommendedName>
        <fullName evidence="9">SPOC domain-containing protein 1</fullName>
    </recommendedName>
</protein>
<evidence type="ECO:0000259" key="11">
    <source>
        <dbReference type="PROSITE" id="PS51321"/>
    </source>
</evidence>
<dbReference type="Gene3D" id="1.10.472.30">
    <property type="entry name" value="Transcription elongation factor S-II, central domain"/>
    <property type="match status" value="1"/>
</dbReference>
<dbReference type="Ensembl" id="ENSJJAT00000030886.1">
    <property type="protein sequence ID" value="ENSJJAP00000024304.1"/>
    <property type="gene ID" value="ENSJJAG00000023812.1"/>
</dbReference>
<keyword evidence="6" id="KW-0943">RNA-mediated gene silencing</keyword>
<dbReference type="PANTHER" id="PTHR11477">
    <property type="entry name" value="TRANSCRIPTION FACTOR S-II ZINC FINGER DOMAIN-CONTAINING PROTEIN"/>
    <property type="match status" value="1"/>
</dbReference>
<dbReference type="GO" id="GO:0006351">
    <property type="term" value="P:DNA-templated transcription"/>
    <property type="evidence" value="ECO:0007669"/>
    <property type="project" value="InterPro"/>
</dbReference>
<comment type="subcellular location">
    <subcellularLocation>
        <location evidence="2">Chromosome</location>
    </subcellularLocation>
    <subcellularLocation>
        <location evidence="1">Nucleus</location>
    </subcellularLocation>
</comment>
<dbReference type="Pfam" id="PF07744">
    <property type="entry name" value="SPOC"/>
    <property type="match status" value="1"/>
</dbReference>
<keyword evidence="5" id="KW-0744">Spermatogenesis</keyword>